<dbReference type="SUPFAM" id="SSF88659">
    <property type="entry name" value="Sigma3 and sigma4 domains of RNA polymerase sigma factors"/>
    <property type="match status" value="1"/>
</dbReference>
<comment type="caution">
    <text evidence="2">The sequence shown here is derived from an EMBL/GenBank/DDBJ whole genome shotgun (WGS) entry which is preliminary data.</text>
</comment>
<dbReference type="RefSeq" id="WP_271921331.1">
    <property type="nucleotide sequence ID" value="NZ_JAQNDO010000001.1"/>
</dbReference>
<keyword evidence="3" id="KW-1185">Reference proteome</keyword>
<accession>A0ABT5ES26</accession>
<dbReference type="NCBIfam" id="TIGR03001">
    <property type="entry name" value="Sig-70_gmx1"/>
    <property type="match status" value="1"/>
</dbReference>
<dbReference type="EMBL" id="JAQNDO010000001">
    <property type="protein sequence ID" value="MDC0744620.1"/>
    <property type="molecule type" value="Genomic_DNA"/>
</dbReference>
<name>A0ABT5ES26_9BACT</name>
<sequence>MKDALDRAAARWPDLPLPDAAFEAALSARILEGEGLDSLHVEDLFLAHHAGRGNAAAVAVVMKLVDPLRVELRRTGADEQLVRDVLAELPAELIAPRADAPPRILGYTGKGPLGGWLRVVAVRAVVERRRRASERPTEALVVEQVAAEHDPELDLLRHRYTRELQAGFAEAFAALTPDQRLLLRQHHVDGLSIDRLAALHGVHRATAARRVAAAREALFEGVRAALVKELGIGNETFDSIVRLVRSEVSIHLSRYV</sequence>
<evidence type="ECO:0000259" key="1">
    <source>
        <dbReference type="Pfam" id="PF08281"/>
    </source>
</evidence>
<reference evidence="2 3" key="1">
    <citation type="submission" date="2022-11" db="EMBL/GenBank/DDBJ databases">
        <title>Minimal conservation of predation-associated metabolite biosynthetic gene clusters underscores biosynthetic potential of Myxococcota including descriptions for ten novel species: Archangium lansinium sp. nov., Myxococcus landrumus sp. nov., Nannocystis bai.</title>
        <authorList>
            <person name="Ahearne A."/>
            <person name="Stevens C."/>
            <person name="Dowd S."/>
        </authorList>
    </citation>
    <scope>NUCLEOTIDE SEQUENCE [LARGE SCALE GENOMIC DNA]</scope>
    <source>
        <strain evidence="2 3">RJM3</strain>
    </source>
</reference>
<dbReference type="Pfam" id="PF08281">
    <property type="entry name" value="Sigma70_r4_2"/>
    <property type="match status" value="1"/>
</dbReference>
<protein>
    <submittedName>
        <fullName evidence="2">Sigma factor-like helix-turn-helix DNA-binding protein</fullName>
    </submittedName>
</protein>
<organism evidence="2 3">
    <name type="scientific">Polyangium mundeleinium</name>
    <dbReference type="NCBI Taxonomy" id="2995306"/>
    <lineage>
        <taxon>Bacteria</taxon>
        <taxon>Pseudomonadati</taxon>
        <taxon>Myxococcota</taxon>
        <taxon>Polyangia</taxon>
        <taxon>Polyangiales</taxon>
        <taxon>Polyangiaceae</taxon>
        <taxon>Polyangium</taxon>
    </lineage>
</organism>
<dbReference type="Gene3D" id="1.10.10.10">
    <property type="entry name" value="Winged helix-like DNA-binding domain superfamily/Winged helix DNA-binding domain"/>
    <property type="match status" value="1"/>
</dbReference>
<evidence type="ECO:0000313" key="2">
    <source>
        <dbReference type="EMBL" id="MDC0744620.1"/>
    </source>
</evidence>
<dbReference type="Proteomes" id="UP001221411">
    <property type="component" value="Unassembled WGS sequence"/>
</dbReference>
<dbReference type="InterPro" id="IPR013324">
    <property type="entry name" value="RNA_pol_sigma_r3/r4-like"/>
</dbReference>
<dbReference type="InterPro" id="IPR036388">
    <property type="entry name" value="WH-like_DNA-bd_sf"/>
</dbReference>
<dbReference type="InterPro" id="IPR013249">
    <property type="entry name" value="RNA_pol_sigma70_r4_t2"/>
</dbReference>
<dbReference type="InterPro" id="IPR011745">
    <property type="entry name" value="RNA_pol_sigma70_MYXXA"/>
</dbReference>
<proteinExistence type="predicted"/>
<feature type="domain" description="RNA polymerase sigma factor 70 region 4 type 2" evidence="1">
    <location>
        <begin position="169"/>
        <end position="218"/>
    </location>
</feature>
<gene>
    <name evidence="2" type="ORF">POL67_25030</name>
</gene>
<evidence type="ECO:0000313" key="3">
    <source>
        <dbReference type="Proteomes" id="UP001221411"/>
    </source>
</evidence>